<evidence type="ECO:0000256" key="2">
    <source>
        <dbReference type="ARBA" id="ARBA00022490"/>
    </source>
</evidence>
<dbReference type="InterPro" id="IPR020603">
    <property type="entry name" value="MraZ_dom"/>
</dbReference>
<dbReference type="InterPro" id="IPR003444">
    <property type="entry name" value="MraZ"/>
</dbReference>
<keyword evidence="3" id="KW-0677">Repeat</keyword>
<keyword evidence="10" id="KW-1185">Reference proteome</keyword>
<dbReference type="GO" id="GO:0005737">
    <property type="term" value="C:cytoplasm"/>
    <property type="evidence" value="ECO:0007669"/>
    <property type="project" value="UniProtKB-UniRule"/>
</dbReference>
<dbReference type="GO" id="GO:0009295">
    <property type="term" value="C:nucleoid"/>
    <property type="evidence" value="ECO:0007669"/>
    <property type="project" value="UniProtKB-SubCell"/>
</dbReference>
<organism evidence="9 10">
    <name type="scientific">Alkalibacterium pelagium</name>
    <dbReference type="NCBI Taxonomy" id="426702"/>
    <lineage>
        <taxon>Bacteria</taxon>
        <taxon>Bacillati</taxon>
        <taxon>Bacillota</taxon>
        <taxon>Bacilli</taxon>
        <taxon>Lactobacillales</taxon>
        <taxon>Carnobacteriaceae</taxon>
        <taxon>Alkalibacterium</taxon>
    </lineage>
</organism>
<dbReference type="InterPro" id="IPR037914">
    <property type="entry name" value="SpoVT-AbrB_sf"/>
</dbReference>
<dbReference type="PROSITE" id="PS51740">
    <property type="entry name" value="SPOVT_ABRB"/>
    <property type="match status" value="2"/>
</dbReference>
<dbReference type="CDD" id="cd16320">
    <property type="entry name" value="MraZ_N"/>
    <property type="match status" value="1"/>
</dbReference>
<dbReference type="PANTHER" id="PTHR34701">
    <property type="entry name" value="TRANSCRIPTIONAL REGULATOR MRAZ"/>
    <property type="match status" value="1"/>
</dbReference>
<dbReference type="HAMAP" id="MF_01008">
    <property type="entry name" value="MraZ"/>
    <property type="match status" value="1"/>
</dbReference>
<accession>A0A1H7GYJ8</accession>
<comment type="subcellular location">
    <subcellularLocation>
        <location evidence="7">Cytoplasm</location>
        <location evidence="7">Nucleoid</location>
    </subcellularLocation>
</comment>
<evidence type="ECO:0000256" key="6">
    <source>
        <dbReference type="ARBA" id="ARBA00023163"/>
    </source>
</evidence>
<name>A0A1H7GYJ8_9LACT</name>
<sequence length="143" mass="16570">MLLGEYKHNIDAKGRLIIPSKFREDLGERFIVTRGLDGCLFGYPMQEWTLLENKLKQLPLAKKESRTFTRFLYSAATECSLDKQGRINLPSPLINHAALEKTCYIIGVSDRIEIWSEEKWEVFSQDADQSFEEIAEEMIDFGF</sequence>
<dbReference type="GO" id="GO:2000143">
    <property type="term" value="P:negative regulation of DNA-templated transcription initiation"/>
    <property type="evidence" value="ECO:0007669"/>
    <property type="project" value="TreeGrafter"/>
</dbReference>
<dbReference type="PANTHER" id="PTHR34701:SF1">
    <property type="entry name" value="TRANSCRIPTIONAL REGULATOR MRAZ"/>
    <property type="match status" value="1"/>
</dbReference>
<dbReference type="CDD" id="cd16321">
    <property type="entry name" value="MraZ_C"/>
    <property type="match status" value="1"/>
</dbReference>
<dbReference type="NCBIfam" id="TIGR00242">
    <property type="entry name" value="division/cell wall cluster transcriptional repressor MraZ"/>
    <property type="match status" value="1"/>
</dbReference>
<dbReference type="SUPFAM" id="SSF89447">
    <property type="entry name" value="AbrB/MazE/MraZ-like"/>
    <property type="match status" value="1"/>
</dbReference>
<dbReference type="STRING" id="426702.SAMN04488099_102290"/>
<feature type="domain" description="SpoVT-AbrB" evidence="8">
    <location>
        <begin position="5"/>
        <end position="47"/>
    </location>
</feature>
<evidence type="ECO:0000313" key="9">
    <source>
        <dbReference type="EMBL" id="SEK42132.1"/>
    </source>
</evidence>
<dbReference type="EMBL" id="FNZU01000002">
    <property type="protein sequence ID" value="SEK42132.1"/>
    <property type="molecule type" value="Genomic_DNA"/>
</dbReference>
<dbReference type="InterPro" id="IPR007159">
    <property type="entry name" value="SpoVT-AbrB_dom"/>
</dbReference>
<comment type="similarity">
    <text evidence="7">Belongs to the MraZ family.</text>
</comment>
<evidence type="ECO:0000256" key="4">
    <source>
        <dbReference type="ARBA" id="ARBA00023015"/>
    </source>
</evidence>
<dbReference type="OrthoDB" id="9807753at2"/>
<keyword evidence="2 7" id="KW-0963">Cytoplasm</keyword>
<dbReference type="GO" id="GO:0003700">
    <property type="term" value="F:DNA-binding transcription factor activity"/>
    <property type="evidence" value="ECO:0007669"/>
    <property type="project" value="UniProtKB-UniRule"/>
</dbReference>
<evidence type="ECO:0000259" key="8">
    <source>
        <dbReference type="PROSITE" id="PS51740"/>
    </source>
</evidence>
<evidence type="ECO:0000256" key="3">
    <source>
        <dbReference type="ARBA" id="ARBA00022737"/>
    </source>
</evidence>
<dbReference type="AlphaFoldDB" id="A0A1H7GYJ8"/>
<gene>
    <name evidence="7" type="primary">mraZ</name>
    <name evidence="9" type="ORF">SAMN04488099_102290</name>
</gene>
<keyword evidence="6 7" id="KW-0804">Transcription</keyword>
<evidence type="ECO:0000256" key="5">
    <source>
        <dbReference type="ARBA" id="ARBA00023125"/>
    </source>
</evidence>
<protein>
    <recommendedName>
        <fullName evidence="1 7">Transcriptional regulator MraZ</fullName>
    </recommendedName>
</protein>
<dbReference type="Proteomes" id="UP000199081">
    <property type="component" value="Unassembled WGS sequence"/>
</dbReference>
<dbReference type="InterPro" id="IPR035644">
    <property type="entry name" value="MraZ_C"/>
</dbReference>
<dbReference type="InterPro" id="IPR038619">
    <property type="entry name" value="MraZ_sf"/>
</dbReference>
<keyword evidence="4 7" id="KW-0805">Transcription regulation</keyword>
<evidence type="ECO:0000313" key="10">
    <source>
        <dbReference type="Proteomes" id="UP000199081"/>
    </source>
</evidence>
<feature type="domain" description="SpoVT-AbrB" evidence="8">
    <location>
        <begin position="76"/>
        <end position="119"/>
    </location>
</feature>
<evidence type="ECO:0000256" key="7">
    <source>
        <dbReference type="HAMAP-Rule" id="MF_01008"/>
    </source>
</evidence>
<dbReference type="InterPro" id="IPR035642">
    <property type="entry name" value="MraZ_N"/>
</dbReference>
<dbReference type="FunFam" id="3.40.1550.20:FF:000002">
    <property type="entry name" value="Transcriptional regulator MraZ"/>
    <property type="match status" value="1"/>
</dbReference>
<reference evidence="10" key="1">
    <citation type="submission" date="2016-10" db="EMBL/GenBank/DDBJ databases">
        <authorList>
            <person name="Varghese N."/>
            <person name="Submissions S."/>
        </authorList>
    </citation>
    <scope>NUCLEOTIDE SEQUENCE [LARGE SCALE GENOMIC DNA]</scope>
    <source>
        <strain evidence="10">DSM 19183</strain>
    </source>
</reference>
<proteinExistence type="inferred from homology"/>
<evidence type="ECO:0000256" key="1">
    <source>
        <dbReference type="ARBA" id="ARBA00013860"/>
    </source>
</evidence>
<dbReference type="Gene3D" id="3.40.1550.20">
    <property type="entry name" value="Transcriptional regulator MraZ domain"/>
    <property type="match status" value="1"/>
</dbReference>
<comment type="subunit">
    <text evidence="7">Forms oligomers.</text>
</comment>
<keyword evidence="5 7" id="KW-0238">DNA-binding</keyword>
<dbReference type="Pfam" id="PF02381">
    <property type="entry name" value="MraZ"/>
    <property type="match status" value="2"/>
</dbReference>
<dbReference type="GO" id="GO:0000976">
    <property type="term" value="F:transcription cis-regulatory region binding"/>
    <property type="evidence" value="ECO:0007669"/>
    <property type="project" value="TreeGrafter"/>
</dbReference>
<dbReference type="RefSeq" id="WP_091479011.1">
    <property type="nucleotide sequence ID" value="NZ_BJYC01000003.1"/>
</dbReference>